<dbReference type="EMBL" id="QPII01000002">
    <property type="protein sequence ID" value="RCV91054.1"/>
    <property type="molecule type" value="Genomic_DNA"/>
</dbReference>
<gene>
    <name evidence="2" type="ORF">DU505_03960</name>
</gene>
<keyword evidence="1" id="KW-0472">Membrane</keyword>
<organism evidence="2 3">
    <name type="scientific">Billgrantia montanilacus</name>
    <dbReference type="NCBI Taxonomy" id="2282305"/>
    <lineage>
        <taxon>Bacteria</taxon>
        <taxon>Pseudomonadati</taxon>
        <taxon>Pseudomonadota</taxon>
        <taxon>Gammaproteobacteria</taxon>
        <taxon>Oceanospirillales</taxon>
        <taxon>Halomonadaceae</taxon>
        <taxon>Billgrantia</taxon>
    </lineage>
</organism>
<evidence type="ECO:0000313" key="3">
    <source>
        <dbReference type="Proteomes" id="UP000252405"/>
    </source>
</evidence>
<name>A0A368U220_9GAMM</name>
<reference evidence="2 3" key="1">
    <citation type="submission" date="2018-07" db="EMBL/GenBank/DDBJ databases">
        <title>Halomonas montanilacus sp. nov., isolated from Lake Pengyan on Tibetan Plateau.</title>
        <authorList>
            <person name="Lu H."/>
            <person name="Xing P."/>
            <person name="Wu Q."/>
        </authorList>
    </citation>
    <scope>NUCLEOTIDE SEQUENCE [LARGE SCALE GENOMIC DNA]</scope>
    <source>
        <strain evidence="2 3">PYC7W</strain>
    </source>
</reference>
<feature type="transmembrane region" description="Helical" evidence="1">
    <location>
        <begin position="97"/>
        <end position="117"/>
    </location>
</feature>
<protein>
    <submittedName>
        <fullName evidence="2">Uncharacterized protein</fullName>
    </submittedName>
</protein>
<proteinExistence type="predicted"/>
<feature type="transmembrane region" description="Helical" evidence="1">
    <location>
        <begin position="35"/>
        <end position="53"/>
    </location>
</feature>
<keyword evidence="3" id="KW-1185">Reference proteome</keyword>
<evidence type="ECO:0000313" key="2">
    <source>
        <dbReference type="EMBL" id="RCV91054.1"/>
    </source>
</evidence>
<dbReference type="Proteomes" id="UP000252405">
    <property type="component" value="Unassembled WGS sequence"/>
</dbReference>
<dbReference type="AlphaFoldDB" id="A0A368U220"/>
<keyword evidence="1" id="KW-1133">Transmembrane helix</keyword>
<feature type="transmembrane region" description="Helical" evidence="1">
    <location>
        <begin position="124"/>
        <end position="141"/>
    </location>
</feature>
<sequence>MQSKYKVGLMRLNLLAAAMLLALLAYQTELFASTLLLWLAVAWLAVTATLLEFSHRRPATVPWQLLPGLLLAGLLWTDPERHALWIWSWPALLMLPQPGWMLGFTFVLASLAWWSLIDILGFEQALFSGLLLLTLMLLGLARNLQLQPLRHASRQRVRLAPGLPLWTAHQLATDLRRERARCRREGVHGELLLLGTSRHLLWPLAQDLCRHTHDFETCYRLNQRTLAALLLSRDPEQASSRRQELLDGLRAPVKARFTFLEVAGSLDEQLARFDKQDSVLAIDPEPDHGR</sequence>
<dbReference type="OrthoDB" id="6182046at2"/>
<feature type="transmembrane region" description="Helical" evidence="1">
    <location>
        <begin position="60"/>
        <end position="77"/>
    </location>
</feature>
<comment type="caution">
    <text evidence="2">The sequence shown here is derived from an EMBL/GenBank/DDBJ whole genome shotgun (WGS) entry which is preliminary data.</text>
</comment>
<evidence type="ECO:0000256" key="1">
    <source>
        <dbReference type="SAM" id="Phobius"/>
    </source>
</evidence>
<accession>A0A368U220</accession>
<keyword evidence="1" id="KW-0812">Transmembrane</keyword>
<dbReference type="RefSeq" id="WP_114477696.1">
    <property type="nucleotide sequence ID" value="NZ_QPII01000002.1"/>
</dbReference>